<evidence type="ECO:0000256" key="15">
    <source>
        <dbReference type="SAM" id="Phobius"/>
    </source>
</evidence>
<name>A0A1H0EBJ8_9BACT</name>
<dbReference type="SUPFAM" id="SSF55874">
    <property type="entry name" value="ATPase domain of HSP90 chaperone/DNA topoisomerase II/histidine kinase"/>
    <property type="match status" value="1"/>
</dbReference>
<comment type="catalytic activity">
    <reaction evidence="1">
        <text>ATP + protein L-histidine = ADP + protein N-phospho-L-histidine.</text>
        <dbReference type="EC" id="2.7.13.3"/>
    </reaction>
</comment>
<evidence type="ECO:0000256" key="2">
    <source>
        <dbReference type="ARBA" id="ARBA00004651"/>
    </source>
</evidence>
<evidence type="ECO:0000313" key="20">
    <source>
        <dbReference type="Proteomes" id="UP000199602"/>
    </source>
</evidence>
<dbReference type="InterPro" id="IPR035965">
    <property type="entry name" value="PAS-like_dom_sf"/>
</dbReference>
<dbReference type="Pfam" id="PF02518">
    <property type="entry name" value="HATPase_c"/>
    <property type="match status" value="1"/>
</dbReference>
<dbReference type="PANTHER" id="PTHR45528">
    <property type="entry name" value="SENSOR HISTIDINE KINASE CPXA"/>
    <property type="match status" value="1"/>
</dbReference>
<keyword evidence="9 19" id="KW-0418">Kinase</keyword>
<dbReference type="Proteomes" id="UP000199602">
    <property type="component" value="Unassembled WGS sequence"/>
</dbReference>
<dbReference type="PROSITE" id="PS50885">
    <property type="entry name" value="HAMP"/>
    <property type="match status" value="1"/>
</dbReference>
<dbReference type="InterPro" id="IPR003594">
    <property type="entry name" value="HATPase_dom"/>
</dbReference>
<feature type="coiled-coil region" evidence="14">
    <location>
        <begin position="357"/>
        <end position="384"/>
    </location>
</feature>
<dbReference type="PROSITE" id="PS50112">
    <property type="entry name" value="PAS"/>
    <property type="match status" value="1"/>
</dbReference>
<dbReference type="PRINTS" id="PR00344">
    <property type="entry name" value="BCTRLSENSOR"/>
</dbReference>
<dbReference type="InterPro" id="IPR003661">
    <property type="entry name" value="HisK_dim/P_dom"/>
</dbReference>
<dbReference type="InterPro" id="IPR017232">
    <property type="entry name" value="NtrY"/>
</dbReference>
<dbReference type="Pfam" id="PF00512">
    <property type="entry name" value="HisKA"/>
    <property type="match status" value="1"/>
</dbReference>
<dbReference type="InterPro" id="IPR045671">
    <property type="entry name" value="NtrY-like_N"/>
</dbReference>
<keyword evidence="12" id="KW-0902">Two-component regulatory system</keyword>
<dbReference type="SMART" id="SM00387">
    <property type="entry name" value="HATPase_c"/>
    <property type="match status" value="1"/>
</dbReference>
<dbReference type="RefSeq" id="WP_092065523.1">
    <property type="nucleotide sequence ID" value="NZ_FNIN01000007.1"/>
</dbReference>
<dbReference type="Gene3D" id="1.10.287.130">
    <property type="match status" value="1"/>
</dbReference>
<dbReference type="InterPro" id="IPR000014">
    <property type="entry name" value="PAS"/>
</dbReference>
<dbReference type="InterPro" id="IPR013767">
    <property type="entry name" value="PAS_fold"/>
</dbReference>
<feature type="domain" description="PAS" evidence="17">
    <location>
        <begin position="388"/>
        <end position="442"/>
    </location>
</feature>
<evidence type="ECO:0000256" key="12">
    <source>
        <dbReference type="ARBA" id="ARBA00023012"/>
    </source>
</evidence>
<dbReference type="InterPro" id="IPR036890">
    <property type="entry name" value="HATPase_C_sf"/>
</dbReference>
<dbReference type="SUPFAM" id="SSF55785">
    <property type="entry name" value="PYP-like sensor domain (PAS domain)"/>
    <property type="match status" value="1"/>
</dbReference>
<dbReference type="InterPro" id="IPR050398">
    <property type="entry name" value="HssS/ArlS-like"/>
</dbReference>
<evidence type="ECO:0000256" key="14">
    <source>
        <dbReference type="SAM" id="Coils"/>
    </source>
</evidence>
<keyword evidence="7 15" id="KW-0812">Transmembrane</keyword>
<dbReference type="GO" id="GO:0000155">
    <property type="term" value="F:phosphorelay sensor kinase activity"/>
    <property type="evidence" value="ECO:0007669"/>
    <property type="project" value="InterPro"/>
</dbReference>
<dbReference type="PANTHER" id="PTHR45528:SF1">
    <property type="entry name" value="SENSOR HISTIDINE KINASE CPXA"/>
    <property type="match status" value="1"/>
</dbReference>
<evidence type="ECO:0000259" key="16">
    <source>
        <dbReference type="PROSITE" id="PS50109"/>
    </source>
</evidence>
<dbReference type="NCBIfam" id="TIGR00229">
    <property type="entry name" value="sensory_box"/>
    <property type="match status" value="1"/>
</dbReference>
<evidence type="ECO:0000256" key="5">
    <source>
        <dbReference type="ARBA" id="ARBA00022553"/>
    </source>
</evidence>
<sequence length="728" mass="83500">MNQKIEISPKDFREKKRRKREILAAFAGILAILGFTWIELKFFGVNSYLFLALFNLNLILLLLVLFLVIRNVFKLLIERKRKVLGSKLRTKLVVVFVSLSFIPTLLMFFIAVRLVQTSVDFWFRSQVETSLEESLEVAQTFYNSSKKRLEKIAGLLVNQIRENRFLWGGKGMDRFLVRKQREYGLSLVGVLTPKGREQNWHDTKYWRRYWPRIKKEIFSAEPKKNPIYFSAIYPANEIDLMIGIWPVDKGKTGYLVVGEDLEGGLWQKLDSIARGLEEYKNLQSLKQPIKVGLYTTLGIMTLVIIFGSTWFGFKLSREISAPVQALAVGTQRIARGDLDVYLEDSADDELGMLVHSFNAMAKDLKNSQENLNEVNRRLARKNLELASQNSYIQAVLNNITAGVISLNGKGEITTVNRAAEIILGVKKEDILGRKPVELLQTEYALLLEEIREQLNLFPTSQWQRQVDLGIGERQLKLLISAVRLKEAGVLGDIVLVFEDITELEKMQRIAAWREVARRIAHEIKNPLTPIKLSAQRLEKKFGLKIKDNTFLECTQLIVRQVDHLKELVQDFSNFAKLPEVELRKDYLAPLLEETVKDFQNTYPQVNWILSFKTEIPSFYFDRDALKRAFINIFLNAAEALSQQSEKVVNIDVFWEKSLNKLFIEIKDNGPGLPSEELGQIFEPYFSKKKGGTGLGLAIVKTIISDHHGYIRVKGNKPKGTIFVIELPV</sequence>
<dbReference type="OrthoDB" id="9781147at2"/>
<dbReference type="Pfam" id="PF00672">
    <property type="entry name" value="HAMP"/>
    <property type="match status" value="1"/>
</dbReference>
<keyword evidence="13 15" id="KW-0472">Membrane</keyword>
<feature type="domain" description="HAMP" evidence="18">
    <location>
        <begin position="317"/>
        <end position="369"/>
    </location>
</feature>
<feature type="transmembrane region" description="Helical" evidence="15">
    <location>
        <begin position="50"/>
        <end position="73"/>
    </location>
</feature>
<keyword evidence="4" id="KW-1003">Cell membrane</keyword>
<evidence type="ECO:0000256" key="8">
    <source>
        <dbReference type="ARBA" id="ARBA00022741"/>
    </source>
</evidence>
<dbReference type="AlphaFoldDB" id="A0A1H0EBJ8"/>
<proteinExistence type="predicted"/>
<feature type="transmembrane region" description="Helical" evidence="15">
    <location>
        <begin position="21"/>
        <end position="38"/>
    </location>
</feature>
<feature type="domain" description="Histidine kinase" evidence="16">
    <location>
        <begin position="518"/>
        <end position="728"/>
    </location>
</feature>
<keyword evidence="10" id="KW-0067">ATP-binding</keyword>
<evidence type="ECO:0000256" key="13">
    <source>
        <dbReference type="ARBA" id="ARBA00023136"/>
    </source>
</evidence>
<protein>
    <recommendedName>
        <fullName evidence="3">histidine kinase</fullName>
        <ecNumber evidence="3">2.7.13.3</ecNumber>
    </recommendedName>
</protein>
<dbReference type="GO" id="GO:0006355">
    <property type="term" value="P:regulation of DNA-templated transcription"/>
    <property type="evidence" value="ECO:0007669"/>
    <property type="project" value="InterPro"/>
</dbReference>
<dbReference type="SUPFAM" id="SSF47384">
    <property type="entry name" value="Homodimeric domain of signal transducing histidine kinase"/>
    <property type="match status" value="1"/>
</dbReference>
<reference evidence="19 20" key="1">
    <citation type="submission" date="2016-10" db="EMBL/GenBank/DDBJ databases">
        <authorList>
            <person name="de Groot N.N."/>
        </authorList>
    </citation>
    <scope>NUCLEOTIDE SEQUENCE [LARGE SCALE GENOMIC DNA]</scope>
    <source>
        <strain evidence="19 20">DSM 15269</strain>
    </source>
</reference>
<dbReference type="GO" id="GO:0005524">
    <property type="term" value="F:ATP binding"/>
    <property type="evidence" value="ECO:0007669"/>
    <property type="project" value="UniProtKB-KW"/>
</dbReference>
<dbReference type="InterPro" id="IPR004358">
    <property type="entry name" value="Sig_transdc_His_kin-like_C"/>
</dbReference>
<evidence type="ECO:0000256" key="1">
    <source>
        <dbReference type="ARBA" id="ARBA00000085"/>
    </source>
</evidence>
<dbReference type="EC" id="2.7.13.3" evidence="3"/>
<dbReference type="PIRSF" id="PIRSF037532">
    <property type="entry name" value="STHK_NtrY"/>
    <property type="match status" value="1"/>
</dbReference>
<dbReference type="EMBL" id="FNIN01000007">
    <property type="protein sequence ID" value="SDN79814.1"/>
    <property type="molecule type" value="Genomic_DNA"/>
</dbReference>
<dbReference type="InterPro" id="IPR003660">
    <property type="entry name" value="HAMP_dom"/>
</dbReference>
<keyword evidence="14" id="KW-0175">Coiled coil</keyword>
<feature type="transmembrane region" description="Helical" evidence="15">
    <location>
        <begin position="93"/>
        <end position="115"/>
    </location>
</feature>
<dbReference type="CDD" id="cd00075">
    <property type="entry name" value="HATPase"/>
    <property type="match status" value="1"/>
</dbReference>
<dbReference type="CDD" id="cd00130">
    <property type="entry name" value="PAS"/>
    <property type="match status" value="1"/>
</dbReference>
<dbReference type="InterPro" id="IPR005467">
    <property type="entry name" value="His_kinase_dom"/>
</dbReference>
<dbReference type="PROSITE" id="PS50109">
    <property type="entry name" value="HIS_KIN"/>
    <property type="match status" value="1"/>
</dbReference>
<evidence type="ECO:0000256" key="6">
    <source>
        <dbReference type="ARBA" id="ARBA00022679"/>
    </source>
</evidence>
<gene>
    <name evidence="19" type="ORF">SAMN04488516_10752</name>
</gene>
<comment type="subcellular location">
    <subcellularLocation>
        <location evidence="2">Cell membrane</location>
        <topology evidence="2">Multi-pass membrane protein</topology>
    </subcellularLocation>
</comment>
<dbReference type="SMART" id="SM00388">
    <property type="entry name" value="HisKA"/>
    <property type="match status" value="1"/>
</dbReference>
<keyword evidence="8" id="KW-0547">Nucleotide-binding</keyword>
<evidence type="ECO:0000256" key="9">
    <source>
        <dbReference type="ARBA" id="ARBA00022777"/>
    </source>
</evidence>
<evidence type="ECO:0000256" key="10">
    <source>
        <dbReference type="ARBA" id="ARBA00022840"/>
    </source>
</evidence>
<keyword evidence="20" id="KW-1185">Reference proteome</keyword>
<evidence type="ECO:0000313" key="19">
    <source>
        <dbReference type="EMBL" id="SDN79814.1"/>
    </source>
</evidence>
<dbReference type="InterPro" id="IPR036097">
    <property type="entry name" value="HisK_dim/P_sf"/>
</dbReference>
<dbReference type="Pfam" id="PF00989">
    <property type="entry name" value="PAS"/>
    <property type="match status" value="1"/>
</dbReference>
<evidence type="ECO:0000256" key="3">
    <source>
        <dbReference type="ARBA" id="ARBA00012438"/>
    </source>
</evidence>
<evidence type="ECO:0000256" key="7">
    <source>
        <dbReference type="ARBA" id="ARBA00022692"/>
    </source>
</evidence>
<dbReference type="GO" id="GO:0005886">
    <property type="term" value="C:plasma membrane"/>
    <property type="evidence" value="ECO:0007669"/>
    <property type="project" value="UniProtKB-SubCell"/>
</dbReference>
<dbReference type="Pfam" id="PF19312">
    <property type="entry name" value="NtrY_N"/>
    <property type="match status" value="1"/>
</dbReference>
<evidence type="ECO:0000259" key="18">
    <source>
        <dbReference type="PROSITE" id="PS50885"/>
    </source>
</evidence>
<dbReference type="Gene3D" id="6.10.340.10">
    <property type="match status" value="1"/>
</dbReference>
<keyword evidence="5" id="KW-0597">Phosphoprotein</keyword>
<keyword evidence="6" id="KW-0808">Transferase</keyword>
<organism evidence="19 20">
    <name type="scientific">Desulfonauticus submarinus</name>
    <dbReference type="NCBI Taxonomy" id="206665"/>
    <lineage>
        <taxon>Bacteria</taxon>
        <taxon>Pseudomonadati</taxon>
        <taxon>Thermodesulfobacteriota</taxon>
        <taxon>Desulfovibrionia</taxon>
        <taxon>Desulfovibrionales</taxon>
        <taxon>Desulfonauticaceae</taxon>
        <taxon>Desulfonauticus</taxon>
    </lineage>
</organism>
<accession>A0A1H0EBJ8</accession>
<evidence type="ECO:0000256" key="4">
    <source>
        <dbReference type="ARBA" id="ARBA00022475"/>
    </source>
</evidence>
<evidence type="ECO:0000259" key="17">
    <source>
        <dbReference type="PROSITE" id="PS50112"/>
    </source>
</evidence>
<evidence type="ECO:0000256" key="11">
    <source>
        <dbReference type="ARBA" id="ARBA00022989"/>
    </source>
</evidence>
<dbReference type="Gene3D" id="3.30.450.20">
    <property type="entry name" value="PAS domain"/>
    <property type="match status" value="1"/>
</dbReference>
<dbReference type="SMART" id="SM00304">
    <property type="entry name" value="HAMP"/>
    <property type="match status" value="1"/>
</dbReference>
<dbReference type="STRING" id="206665.SAMN04488516_10752"/>
<dbReference type="Gene3D" id="3.30.565.10">
    <property type="entry name" value="Histidine kinase-like ATPase, C-terminal domain"/>
    <property type="match status" value="1"/>
</dbReference>
<keyword evidence="11 15" id="KW-1133">Transmembrane helix</keyword>
<dbReference type="SMART" id="SM00091">
    <property type="entry name" value="PAS"/>
    <property type="match status" value="1"/>
</dbReference>
<dbReference type="CDD" id="cd00082">
    <property type="entry name" value="HisKA"/>
    <property type="match status" value="1"/>
</dbReference>
<dbReference type="SUPFAM" id="SSF158472">
    <property type="entry name" value="HAMP domain-like"/>
    <property type="match status" value="1"/>
</dbReference>
<dbReference type="CDD" id="cd06225">
    <property type="entry name" value="HAMP"/>
    <property type="match status" value="1"/>
</dbReference>